<protein>
    <recommendedName>
        <fullName evidence="1">DUF5865 domain-containing protein</fullName>
    </recommendedName>
</protein>
<dbReference type="GeneID" id="16606017"/>
<evidence type="ECO:0000313" key="2">
    <source>
        <dbReference type="EMBL" id="AGO84230.1"/>
    </source>
</evidence>
<feature type="domain" description="DUF5865" evidence="1">
    <location>
        <begin position="158"/>
        <end position="232"/>
    </location>
</feature>
<proteinExistence type="predicted"/>
<evidence type="ECO:0000313" key="3">
    <source>
        <dbReference type="Proteomes" id="UP000204584"/>
    </source>
</evidence>
<reference evidence="2 3" key="1">
    <citation type="journal article" date="2013" name="Science">
        <title>Pandoraviruses: amoeba viruses with genomes up to 2.5 Mb reaching that of parasitic eukaryotes.</title>
        <authorList>
            <person name="Philippe N."/>
            <person name="Legendre M."/>
            <person name="Doutre G."/>
            <person name="Coute Y."/>
            <person name="Poirot O."/>
            <person name="Lescot M."/>
            <person name="Arslan D."/>
            <person name="Seltzer V."/>
            <person name="Bertaux L."/>
            <person name="Bruley C."/>
            <person name="Garin J."/>
            <person name="Claverie J.M."/>
            <person name="Abergel C."/>
        </authorList>
    </citation>
    <scope>NUCLEOTIDE SEQUENCE [LARGE SCALE GENOMIC DNA]</scope>
</reference>
<dbReference type="InterPro" id="IPR043844">
    <property type="entry name" value="DUF5865"/>
</dbReference>
<gene>
    <name evidence="2" type="ORF">psal_cds_466</name>
</gene>
<dbReference type="EMBL" id="KC977571">
    <property type="protein sequence ID" value="AGO84230.1"/>
    <property type="molecule type" value="Genomic_DNA"/>
</dbReference>
<organism evidence="2 3">
    <name type="scientific">Pandoravirus salinus</name>
    <dbReference type="NCBI Taxonomy" id="1349410"/>
    <lineage>
        <taxon>Viruses</taxon>
        <taxon>Pandoravirus</taxon>
    </lineage>
</organism>
<dbReference type="KEGG" id="vg:16606017"/>
<dbReference type="RefSeq" id="YP_008437300.1">
    <property type="nucleotide sequence ID" value="NC_022098.1"/>
</dbReference>
<dbReference type="Proteomes" id="UP000204584">
    <property type="component" value="Segment"/>
</dbReference>
<accession>S4W235</accession>
<evidence type="ECO:0000259" key="1">
    <source>
        <dbReference type="Pfam" id="PF19183"/>
    </source>
</evidence>
<dbReference type="Pfam" id="PF19183">
    <property type="entry name" value="DUF5865"/>
    <property type="match status" value="1"/>
</dbReference>
<name>S4W235_9VIRU</name>
<keyword evidence="3" id="KW-1185">Reference proteome</keyword>
<sequence>MSIATTTMQPRDLNDCLNALICRLDNIATVLGGVTATQSVALDALVSCREATPAAPAQTNPTFVALSPYTSLPCTAAAGDIVTRHGSAEDEGYVTVSQLLASLRKVSGNAVATLGAPVSLKVLRVYPKHHRRHAHRRGQYVYRVEAVVSAPDEEMPFFNAVQLGGQPAIVENRIEDLEAYADAAPNAVVLTPSGLASLDVSQITSSSPQAVPLLTRRGLGDFLECDLNPFDR</sequence>